<dbReference type="EMBL" id="KZ679273">
    <property type="protein sequence ID" value="PTB35849.1"/>
    <property type="molecule type" value="Genomic_DNA"/>
</dbReference>
<dbReference type="GO" id="GO:0000257">
    <property type="term" value="F:nitrilase activity"/>
    <property type="evidence" value="ECO:0007669"/>
    <property type="project" value="UniProtKB-EC"/>
</dbReference>
<dbReference type="Pfam" id="PF00795">
    <property type="entry name" value="CN_hydrolase"/>
    <property type="match status" value="1"/>
</dbReference>
<comment type="similarity">
    <text evidence="1">Belongs to the carbon-nitrogen hydrolase superfamily. Nitrilase family.</text>
</comment>
<dbReference type="STRING" id="1042311.A0A2T3YTJ8"/>
<protein>
    <recommendedName>
        <fullName evidence="4">nitrilase</fullName>
        <ecNumber evidence="4">3.5.5.1</ecNumber>
    </recommendedName>
</protein>
<organism evidence="6 7">
    <name type="scientific">Trichoderma asperellum (strain ATCC 204424 / CBS 433.97 / NBRC 101777)</name>
    <dbReference type="NCBI Taxonomy" id="1042311"/>
    <lineage>
        <taxon>Eukaryota</taxon>
        <taxon>Fungi</taxon>
        <taxon>Dikarya</taxon>
        <taxon>Ascomycota</taxon>
        <taxon>Pezizomycotina</taxon>
        <taxon>Sordariomycetes</taxon>
        <taxon>Hypocreomycetidae</taxon>
        <taxon>Hypocreales</taxon>
        <taxon>Hypocreaceae</taxon>
        <taxon>Trichoderma</taxon>
    </lineage>
</organism>
<proteinExistence type="inferred from homology"/>
<keyword evidence="2" id="KW-0378">Hydrolase</keyword>
<dbReference type="Proteomes" id="UP000240493">
    <property type="component" value="Unassembled WGS sequence"/>
</dbReference>
<evidence type="ECO:0000256" key="3">
    <source>
        <dbReference type="ARBA" id="ARBA00036406"/>
    </source>
</evidence>
<comment type="catalytic activity">
    <reaction evidence="3">
        <text>a nitrile + 2 H2O = a carboxylate + NH4(+)</text>
        <dbReference type="Rhea" id="RHEA:21724"/>
        <dbReference type="ChEBI" id="CHEBI:15377"/>
        <dbReference type="ChEBI" id="CHEBI:18379"/>
        <dbReference type="ChEBI" id="CHEBI:28938"/>
        <dbReference type="ChEBI" id="CHEBI:29067"/>
        <dbReference type="EC" id="3.5.5.1"/>
    </reaction>
</comment>
<sequence length="107" mass="12016">MDIAIRDEKTIRVRAVQAEPVCLGLPRSVDSRLPMKGGMFIMLGYSEREEASIYLAQAFISPDEELVHNRRKIKPTHSERTIWGEGQAESLKTVIDSPFDKIGGLNC</sequence>
<evidence type="ECO:0000313" key="7">
    <source>
        <dbReference type="Proteomes" id="UP000240493"/>
    </source>
</evidence>
<reference evidence="6 7" key="1">
    <citation type="submission" date="2016-07" db="EMBL/GenBank/DDBJ databases">
        <title>Multiple horizontal gene transfer events from other fungi enriched the ability of initially mycotrophic Trichoderma (Ascomycota) to feed on dead plant biomass.</title>
        <authorList>
            <consortium name="DOE Joint Genome Institute"/>
            <person name="Aerts A."/>
            <person name="Atanasova L."/>
            <person name="Chenthamara K."/>
            <person name="Zhang J."/>
            <person name="Grujic M."/>
            <person name="Henrissat B."/>
            <person name="Kuo A."/>
            <person name="Salamov A."/>
            <person name="Lipzen A."/>
            <person name="Labutti K."/>
            <person name="Barry K."/>
            <person name="Miao Y."/>
            <person name="Rahimi M.J."/>
            <person name="Shen Q."/>
            <person name="Grigoriev I.V."/>
            <person name="Kubicek C.P."/>
            <person name="Druzhinina I.S."/>
        </authorList>
    </citation>
    <scope>NUCLEOTIDE SEQUENCE [LARGE SCALE GENOMIC DNA]</scope>
    <source>
        <strain evidence="6 7">CBS 433.97</strain>
    </source>
</reference>
<evidence type="ECO:0000313" key="6">
    <source>
        <dbReference type="EMBL" id="PTB35849.1"/>
    </source>
</evidence>
<dbReference type="PROSITE" id="PS50263">
    <property type="entry name" value="CN_HYDROLASE"/>
    <property type="match status" value="1"/>
</dbReference>
<dbReference type="InterPro" id="IPR003010">
    <property type="entry name" value="C-N_Hydrolase"/>
</dbReference>
<evidence type="ECO:0000256" key="1">
    <source>
        <dbReference type="ARBA" id="ARBA00008129"/>
    </source>
</evidence>
<gene>
    <name evidence="6" type="ORF">M441DRAFT_31722</name>
</gene>
<name>A0A2T3YTJ8_TRIA4</name>
<dbReference type="InterPro" id="IPR044149">
    <property type="entry name" value="Nitrilases_CHs"/>
</dbReference>
<accession>A0A2T3YTJ8</accession>
<feature type="domain" description="CN hydrolase" evidence="5">
    <location>
        <begin position="1"/>
        <end position="107"/>
    </location>
</feature>
<dbReference type="InterPro" id="IPR036526">
    <property type="entry name" value="C-N_Hydrolase_sf"/>
</dbReference>
<dbReference type="EC" id="3.5.5.1" evidence="4"/>
<dbReference type="SUPFAM" id="SSF56317">
    <property type="entry name" value="Carbon-nitrogen hydrolase"/>
    <property type="match status" value="1"/>
</dbReference>
<evidence type="ECO:0000256" key="2">
    <source>
        <dbReference type="ARBA" id="ARBA00022801"/>
    </source>
</evidence>
<keyword evidence="7" id="KW-1185">Reference proteome</keyword>
<dbReference type="PANTHER" id="PTHR46044">
    <property type="entry name" value="NITRILASE"/>
    <property type="match status" value="1"/>
</dbReference>
<dbReference type="Gene3D" id="3.60.110.10">
    <property type="entry name" value="Carbon-nitrogen hydrolase"/>
    <property type="match status" value="1"/>
</dbReference>
<dbReference type="AlphaFoldDB" id="A0A2T3YTJ8"/>
<dbReference type="PANTHER" id="PTHR46044:SF14">
    <property type="entry name" value="ARYLACETONITRILASE"/>
    <property type="match status" value="1"/>
</dbReference>
<dbReference type="OrthoDB" id="10250282at2759"/>
<evidence type="ECO:0000259" key="5">
    <source>
        <dbReference type="PROSITE" id="PS50263"/>
    </source>
</evidence>
<evidence type="ECO:0000256" key="4">
    <source>
        <dbReference type="ARBA" id="ARBA00039045"/>
    </source>
</evidence>